<evidence type="ECO:0000256" key="2">
    <source>
        <dbReference type="ARBA" id="ARBA00022475"/>
    </source>
</evidence>
<feature type="transmembrane region" description="Helical" evidence="6">
    <location>
        <begin position="462"/>
        <end position="480"/>
    </location>
</feature>
<evidence type="ECO:0000313" key="8">
    <source>
        <dbReference type="Proteomes" id="UP000092498"/>
    </source>
</evidence>
<evidence type="ECO:0000256" key="4">
    <source>
        <dbReference type="ARBA" id="ARBA00022989"/>
    </source>
</evidence>
<feature type="transmembrane region" description="Helical" evidence="6">
    <location>
        <begin position="424"/>
        <end position="442"/>
    </location>
</feature>
<protein>
    <recommendedName>
        <fullName evidence="9">Prenyltransferase</fullName>
    </recommendedName>
</protein>
<feature type="transmembrane region" description="Helical" evidence="6">
    <location>
        <begin position="347"/>
        <end position="366"/>
    </location>
</feature>
<dbReference type="CDD" id="cd13963">
    <property type="entry name" value="PT_UbiA_2"/>
    <property type="match status" value="1"/>
</dbReference>
<dbReference type="NCBIfam" id="NF006088">
    <property type="entry name" value="PRK08238.1"/>
    <property type="match status" value="1"/>
</dbReference>
<feature type="transmembrane region" description="Helical" evidence="6">
    <location>
        <begin position="290"/>
        <end position="310"/>
    </location>
</feature>
<keyword evidence="4 6" id="KW-1133">Transmembrane helix</keyword>
<feature type="transmembrane region" description="Helical" evidence="6">
    <location>
        <begin position="391"/>
        <end position="412"/>
    </location>
</feature>
<dbReference type="GO" id="GO:0016020">
    <property type="term" value="C:membrane"/>
    <property type="evidence" value="ECO:0007669"/>
    <property type="project" value="UniProtKB-SubCell"/>
</dbReference>
<feature type="transmembrane region" description="Helical" evidence="6">
    <location>
        <begin position="317"/>
        <end position="335"/>
    </location>
</feature>
<dbReference type="STRING" id="1759059.ATE48_13155"/>
<dbReference type="GO" id="GO:0016765">
    <property type="term" value="F:transferase activity, transferring alkyl or aryl (other than methyl) groups"/>
    <property type="evidence" value="ECO:0007669"/>
    <property type="project" value="InterPro"/>
</dbReference>
<dbReference type="InterPro" id="IPR000537">
    <property type="entry name" value="UbiA_prenyltransferase"/>
</dbReference>
<keyword evidence="2" id="KW-1003">Cell membrane</keyword>
<dbReference type="Gene3D" id="1.10.357.140">
    <property type="entry name" value="UbiA prenyltransferase"/>
    <property type="match status" value="1"/>
</dbReference>
<dbReference type="Gene3D" id="3.40.50.1000">
    <property type="entry name" value="HAD superfamily/HAD-like"/>
    <property type="match status" value="1"/>
</dbReference>
<dbReference type="EMBL" id="CP013244">
    <property type="protein sequence ID" value="ANP46790.1"/>
    <property type="molecule type" value="Genomic_DNA"/>
</dbReference>
<keyword evidence="3 6" id="KW-0812">Transmembrane</keyword>
<feature type="transmembrane region" description="Helical" evidence="6">
    <location>
        <begin position="229"/>
        <end position="246"/>
    </location>
</feature>
<evidence type="ECO:0000256" key="5">
    <source>
        <dbReference type="ARBA" id="ARBA00023136"/>
    </source>
</evidence>
<evidence type="ECO:0008006" key="9">
    <source>
        <dbReference type="Google" id="ProtNLM"/>
    </source>
</evidence>
<dbReference type="InterPro" id="IPR044878">
    <property type="entry name" value="UbiA_sf"/>
</dbReference>
<evidence type="ECO:0000256" key="3">
    <source>
        <dbReference type="ARBA" id="ARBA00022692"/>
    </source>
</evidence>
<dbReference type="InterPro" id="IPR036412">
    <property type="entry name" value="HAD-like_sf"/>
</dbReference>
<gene>
    <name evidence="7" type="ORF">ATE48_13155</name>
</gene>
<name>A0A1B1AJU5_9PROT</name>
<evidence type="ECO:0000256" key="6">
    <source>
        <dbReference type="SAM" id="Phobius"/>
    </source>
</evidence>
<accession>A0A1B1AJU5</accession>
<dbReference type="Pfam" id="PF01040">
    <property type="entry name" value="UbiA"/>
    <property type="match status" value="1"/>
</dbReference>
<dbReference type="InParanoid" id="A0A1B1AJU5"/>
<dbReference type="SUPFAM" id="SSF56784">
    <property type="entry name" value="HAD-like"/>
    <property type="match status" value="1"/>
</dbReference>
<dbReference type="InterPro" id="IPR023214">
    <property type="entry name" value="HAD_sf"/>
</dbReference>
<evidence type="ECO:0000256" key="1">
    <source>
        <dbReference type="ARBA" id="ARBA00004141"/>
    </source>
</evidence>
<dbReference type="RefSeq" id="WP_066772232.1">
    <property type="nucleotide sequence ID" value="NZ_CP013244.1"/>
</dbReference>
<dbReference type="AlphaFoldDB" id="A0A1B1AJU5"/>
<reference evidence="7 8" key="1">
    <citation type="submission" date="2015-11" db="EMBL/GenBank/DDBJ databases">
        <title>Whole-Genome Sequence of Candidatus Oderbacter manganicum from the National Park Lower Oder Valley, Germany.</title>
        <authorList>
            <person name="Braun B."/>
            <person name="Liere K."/>
            <person name="Szewzyk U."/>
        </authorList>
    </citation>
    <scope>NUCLEOTIDE SEQUENCE [LARGE SCALE GENOMIC DNA]</scope>
    <source>
        <strain evidence="7 8">OTSz_A_272</strain>
    </source>
</reference>
<organism evidence="7 8">
    <name type="scientific">Candidatus Viadribacter manganicus</name>
    <dbReference type="NCBI Taxonomy" id="1759059"/>
    <lineage>
        <taxon>Bacteria</taxon>
        <taxon>Pseudomonadati</taxon>
        <taxon>Pseudomonadota</taxon>
        <taxon>Alphaproteobacteria</taxon>
        <taxon>Hyphomonadales</taxon>
        <taxon>Hyphomonadaceae</taxon>
        <taxon>Candidatus Viadribacter</taxon>
    </lineage>
</organism>
<evidence type="ECO:0000313" key="7">
    <source>
        <dbReference type="EMBL" id="ANP46790.1"/>
    </source>
</evidence>
<keyword evidence="8" id="KW-1185">Reference proteome</keyword>
<dbReference type="Proteomes" id="UP000092498">
    <property type="component" value="Chromosome"/>
</dbReference>
<keyword evidence="5 6" id="KW-0472">Membrane</keyword>
<sequence length="491" mass="54212">MGDRADLEAEGEAPLAVDLDGTLIRSDLFIEGMVRLAFSKPWLLPSLLLWLTRGRAYAKQRIFQIFDFDPAELPYDERVIGWLREERTKGRKIVLASACDRVAVEKVAEHVGIFDAVFASDGETNLKSARKAERLAAAYPGGFVYAGNEVADIAVWRTAKRAVVVNASPGLADMAAKEFDVERQFVRPVGLADAFVRAIRPQQWSKNLLVFLPMLVGQGWMQIDAWLNAFVAFWALSLTASAVYLLNDAADIDADRAHPRKKLRPFASGTFPLHWGLASVVIFLGLGLGLASYVGVFWLALAYLALTTGYSMWLKRVALLDVFLLAGLYTIRIVLGGAATGFAASDWLLAFSCFFFLSLALVKRVAETRDLSRRGGGEVSHRGYKSTDTEILTVMGVSAGFVANLVLALYLQDRSITAHYREPFLLWGLPAIGLVWVCRVWLKVARDEMDDDPIVFAARDIYSWMLIATAGLCFFGASTLNENVIPTILGR</sequence>
<proteinExistence type="predicted"/>
<comment type="subcellular location">
    <subcellularLocation>
        <location evidence="1">Membrane</location>
        <topology evidence="1">Multi-pass membrane protein</topology>
    </subcellularLocation>
</comment>
<dbReference type="KEGG" id="cbot:ATE48_13155"/>